<sequence>WPTHVSCERNIGLWEEGLKNDRKIAESRDVISGFKEGFDQGIKQCTVKDLKWYTLPNHSFTDLAREKIEMTSDRELLAGKLCLLQ</sequence>
<dbReference type="OrthoDB" id="3052192at2759"/>
<keyword evidence="2" id="KW-1185">Reference proteome</keyword>
<comment type="caution">
    <text evidence="1">The sequence shown here is derived from an EMBL/GenBank/DDBJ whole genome shotgun (WGS) entry which is preliminary data.</text>
</comment>
<evidence type="ECO:0000313" key="1">
    <source>
        <dbReference type="EMBL" id="KAG0140913.1"/>
    </source>
</evidence>
<evidence type="ECO:0000313" key="2">
    <source>
        <dbReference type="Proteomes" id="UP000886653"/>
    </source>
</evidence>
<dbReference type="AlphaFoldDB" id="A0A9P6NBD3"/>
<gene>
    <name evidence="1" type="ORF">CROQUDRAFT_688208</name>
</gene>
<feature type="non-terminal residue" evidence="1">
    <location>
        <position position="1"/>
    </location>
</feature>
<organism evidence="1 2">
    <name type="scientific">Cronartium quercuum f. sp. fusiforme G11</name>
    <dbReference type="NCBI Taxonomy" id="708437"/>
    <lineage>
        <taxon>Eukaryota</taxon>
        <taxon>Fungi</taxon>
        <taxon>Dikarya</taxon>
        <taxon>Basidiomycota</taxon>
        <taxon>Pucciniomycotina</taxon>
        <taxon>Pucciniomycetes</taxon>
        <taxon>Pucciniales</taxon>
        <taxon>Coleosporiaceae</taxon>
        <taxon>Cronartium</taxon>
    </lineage>
</organism>
<dbReference type="EMBL" id="MU167412">
    <property type="protein sequence ID" value="KAG0140913.1"/>
    <property type="molecule type" value="Genomic_DNA"/>
</dbReference>
<name>A0A9P6NBD3_9BASI</name>
<proteinExistence type="predicted"/>
<accession>A0A9P6NBD3</accession>
<dbReference type="Proteomes" id="UP000886653">
    <property type="component" value="Unassembled WGS sequence"/>
</dbReference>
<reference evidence="1" key="1">
    <citation type="submission" date="2013-11" db="EMBL/GenBank/DDBJ databases">
        <title>Genome sequence of the fusiform rust pathogen reveals effectors for host alternation and coevolution with pine.</title>
        <authorList>
            <consortium name="DOE Joint Genome Institute"/>
            <person name="Smith K."/>
            <person name="Pendleton A."/>
            <person name="Kubisiak T."/>
            <person name="Anderson C."/>
            <person name="Salamov A."/>
            <person name="Aerts A."/>
            <person name="Riley R."/>
            <person name="Clum A."/>
            <person name="Lindquist E."/>
            <person name="Ence D."/>
            <person name="Campbell M."/>
            <person name="Kronenberg Z."/>
            <person name="Feau N."/>
            <person name="Dhillon B."/>
            <person name="Hamelin R."/>
            <person name="Burleigh J."/>
            <person name="Smith J."/>
            <person name="Yandell M."/>
            <person name="Nelson C."/>
            <person name="Grigoriev I."/>
            <person name="Davis J."/>
        </authorList>
    </citation>
    <scope>NUCLEOTIDE SEQUENCE</scope>
    <source>
        <strain evidence="1">G11</strain>
    </source>
</reference>
<protein>
    <submittedName>
        <fullName evidence="1">Uncharacterized protein</fullName>
    </submittedName>
</protein>